<dbReference type="GO" id="GO:0003700">
    <property type="term" value="F:DNA-binding transcription factor activity"/>
    <property type="evidence" value="ECO:0007669"/>
    <property type="project" value="TreeGrafter"/>
</dbReference>
<dbReference type="InterPro" id="IPR028082">
    <property type="entry name" value="Peripla_BP_I"/>
</dbReference>
<proteinExistence type="predicted"/>
<dbReference type="Pfam" id="PF00356">
    <property type="entry name" value="LacI"/>
    <property type="match status" value="1"/>
</dbReference>
<dbReference type="InterPro" id="IPR025997">
    <property type="entry name" value="SBP_2_dom"/>
</dbReference>
<evidence type="ECO:0000313" key="5">
    <source>
        <dbReference type="EMBL" id="NWB88522.1"/>
    </source>
</evidence>
<keyword evidence="1" id="KW-0805">Transcription regulation</keyword>
<gene>
    <name evidence="5" type="ORF">HX830_26995</name>
</gene>
<reference evidence="5 6" key="1">
    <citation type="submission" date="2020-04" db="EMBL/GenBank/DDBJ databases">
        <title>Molecular characterization of pseudomonads from Agaricus bisporus reveal novel blotch 2 pathogens in Western Europe.</title>
        <authorList>
            <person name="Taparia T."/>
            <person name="Krijger M."/>
            <person name="Haynes E."/>
            <person name="Elpinstone J.G."/>
            <person name="Noble R."/>
            <person name="Van Der Wolf J."/>
        </authorList>
    </citation>
    <scope>NUCLEOTIDE SEQUENCE [LARGE SCALE GENOMIC DNA]</scope>
    <source>
        <strain evidence="5 6">G9001</strain>
    </source>
</reference>
<protein>
    <submittedName>
        <fullName evidence="5">LacI family DNA-binding transcriptional regulator</fullName>
    </submittedName>
</protein>
<dbReference type="Pfam" id="PF13407">
    <property type="entry name" value="Peripla_BP_4"/>
    <property type="match status" value="1"/>
</dbReference>
<dbReference type="RefSeq" id="WP_152739847.1">
    <property type="nucleotide sequence ID" value="NZ_JACAQA010000028.1"/>
</dbReference>
<dbReference type="CDD" id="cd01392">
    <property type="entry name" value="HTH_LacI"/>
    <property type="match status" value="1"/>
</dbReference>
<name>A0A7Y7WW28_9PSED</name>
<evidence type="ECO:0000256" key="2">
    <source>
        <dbReference type="ARBA" id="ARBA00023125"/>
    </source>
</evidence>
<evidence type="ECO:0000256" key="1">
    <source>
        <dbReference type="ARBA" id="ARBA00023015"/>
    </source>
</evidence>
<keyword evidence="3" id="KW-0804">Transcription</keyword>
<dbReference type="SUPFAM" id="SSF53822">
    <property type="entry name" value="Periplasmic binding protein-like I"/>
    <property type="match status" value="1"/>
</dbReference>
<evidence type="ECO:0000256" key="3">
    <source>
        <dbReference type="ARBA" id="ARBA00023163"/>
    </source>
</evidence>
<dbReference type="PANTHER" id="PTHR30146:SF152">
    <property type="entry name" value="TRANSCRIPTIONAL REGULATORY PROTEIN"/>
    <property type="match status" value="1"/>
</dbReference>
<keyword evidence="2 5" id="KW-0238">DNA-binding</keyword>
<dbReference type="SMART" id="SM00354">
    <property type="entry name" value="HTH_LACI"/>
    <property type="match status" value="1"/>
</dbReference>
<dbReference type="PANTHER" id="PTHR30146">
    <property type="entry name" value="LACI-RELATED TRANSCRIPTIONAL REPRESSOR"/>
    <property type="match status" value="1"/>
</dbReference>
<dbReference type="Proteomes" id="UP000522864">
    <property type="component" value="Unassembled WGS sequence"/>
</dbReference>
<evidence type="ECO:0000259" key="4">
    <source>
        <dbReference type="PROSITE" id="PS50932"/>
    </source>
</evidence>
<dbReference type="Gene3D" id="3.40.50.2300">
    <property type="match status" value="2"/>
</dbReference>
<dbReference type="InterPro" id="IPR000843">
    <property type="entry name" value="HTH_LacI"/>
</dbReference>
<evidence type="ECO:0000313" key="6">
    <source>
        <dbReference type="Proteomes" id="UP000522864"/>
    </source>
</evidence>
<organism evidence="5 6">
    <name type="scientific">Pseudomonas gingeri</name>
    <dbReference type="NCBI Taxonomy" id="117681"/>
    <lineage>
        <taxon>Bacteria</taxon>
        <taxon>Pseudomonadati</taxon>
        <taxon>Pseudomonadota</taxon>
        <taxon>Gammaproteobacteria</taxon>
        <taxon>Pseudomonadales</taxon>
        <taxon>Pseudomonadaceae</taxon>
        <taxon>Pseudomonas</taxon>
    </lineage>
</organism>
<sequence length="341" mass="36567">MAREALGHVWKGPTVNEIARIARVGPATVDRVLNNRPGVRDGTRLKVLAALDKLKRDLADGKGTLHISLFCDSGETFNATLASAEAQVNSSTPGVVVHGHYVPTNQVDPGAFADQVQAQGASADGVIVVSREHPAINRAIRKLCSLGIPVVCLTTDLPNSGRSAYVGNDQYAAGSVAGLLIGNALPKEPAKILLVTSVPFRCQQEREMGFRRVLRGEFAYLKIDERVMSDDRPQTTRDQLTRYFNKHGYPAAIYNVAGANRGVAQAIDSLAAEQRPMFVGHELTVHTRAMLEAGVMNYVISHDFVGETAAAVRWIKGSTEGVAAVPAPTPILVHTKFNCAG</sequence>
<feature type="domain" description="HTH lacI-type" evidence="4">
    <location>
        <begin position="13"/>
        <end position="54"/>
    </location>
</feature>
<accession>A0A7Y7WW28</accession>
<dbReference type="Gene3D" id="1.10.260.40">
    <property type="entry name" value="lambda repressor-like DNA-binding domains"/>
    <property type="match status" value="1"/>
</dbReference>
<dbReference type="PROSITE" id="PS00356">
    <property type="entry name" value="HTH_LACI_1"/>
    <property type="match status" value="1"/>
</dbReference>
<dbReference type="GO" id="GO:0055085">
    <property type="term" value="P:transmembrane transport"/>
    <property type="evidence" value="ECO:0007669"/>
    <property type="project" value="UniProtKB-ARBA"/>
</dbReference>
<comment type="caution">
    <text evidence="5">The sequence shown here is derived from an EMBL/GenBank/DDBJ whole genome shotgun (WGS) entry which is preliminary data.</text>
</comment>
<dbReference type="SUPFAM" id="SSF47413">
    <property type="entry name" value="lambda repressor-like DNA-binding domains"/>
    <property type="match status" value="1"/>
</dbReference>
<dbReference type="EMBL" id="JACAQA010000028">
    <property type="protein sequence ID" value="NWB88522.1"/>
    <property type="molecule type" value="Genomic_DNA"/>
</dbReference>
<dbReference type="AlphaFoldDB" id="A0A7Y7WW28"/>
<dbReference type="InterPro" id="IPR010982">
    <property type="entry name" value="Lambda_DNA-bd_dom_sf"/>
</dbReference>
<dbReference type="GO" id="GO:0000976">
    <property type="term" value="F:transcription cis-regulatory region binding"/>
    <property type="evidence" value="ECO:0007669"/>
    <property type="project" value="TreeGrafter"/>
</dbReference>
<dbReference type="PROSITE" id="PS50932">
    <property type="entry name" value="HTH_LACI_2"/>
    <property type="match status" value="1"/>
</dbReference>
<dbReference type="CDD" id="cd06307">
    <property type="entry name" value="PBP1_sugar_binding"/>
    <property type="match status" value="1"/>
</dbReference>